<dbReference type="EMBL" id="CM046391">
    <property type="protein sequence ID" value="KAI8560112.1"/>
    <property type="molecule type" value="Genomic_DNA"/>
</dbReference>
<evidence type="ECO:0000313" key="2">
    <source>
        <dbReference type="Proteomes" id="UP001062846"/>
    </source>
</evidence>
<keyword evidence="2" id="KW-1185">Reference proteome</keyword>
<comment type="caution">
    <text evidence="1">The sequence shown here is derived from an EMBL/GenBank/DDBJ whole genome shotgun (WGS) entry which is preliminary data.</text>
</comment>
<gene>
    <name evidence="1" type="ORF">RHMOL_Rhmol04G0230400</name>
</gene>
<organism evidence="1 2">
    <name type="scientific">Rhododendron molle</name>
    <name type="common">Chinese azalea</name>
    <name type="synonym">Azalea mollis</name>
    <dbReference type="NCBI Taxonomy" id="49168"/>
    <lineage>
        <taxon>Eukaryota</taxon>
        <taxon>Viridiplantae</taxon>
        <taxon>Streptophyta</taxon>
        <taxon>Embryophyta</taxon>
        <taxon>Tracheophyta</taxon>
        <taxon>Spermatophyta</taxon>
        <taxon>Magnoliopsida</taxon>
        <taxon>eudicotyledons</taxon>
        <taxon>Gunneridae</taxon>
        <taxon>Pentapetalae</taxon>
        <taxon>asterids</taxon>
        <taxon>Ericales</taxon>
        <taxon>Ericaceae</taxon>
        <taxon>Ericoideae</taxon>
        <taxon>Rhodoreae</taxon>
        <taxon>Rhododendron</taxon>
    </lineage>
</organism>
<accession>A0ACC0P5X5</accession>
<dbReference type="Proteomes" id="UP001062846">
    <property type="component" value="Chromosome 4"/>
</dbReference>
<evidence type="ECO:0000313" key="1">
    <source>
        <dbReference type="EMBL" id="KAI8560112.1"/>
    </source>
</evidence>
<reference evidence="1" key="1">
    <citation type="submission" date="2022-02" db="EMBL/GenBank/DDBJ databases">
        <title>Plant Genome Project.</title>
        <authorList>
            <person name="Zhang R.-G."/>
        </authorList>
    </citation>
    <scope>NUCLEOTIDE SEQUENCE</scope>
    <source>
        <strain evidence="1">AT1</strain>
    </source>
</reference>
<protein>
    <submittedName>
        <fullName evidence="1">Uncharacterized protein</fullName>
    </submittedName>
</protein>
<sequence>MGLFRKMEDMGISPNVVTYNNRMNGLCKNGNLDKAFELKDKMMKNGVKSSLITYSVLINGFMKSEKYDEANSALDEMLEGGFIPNEVVYNTLIDGYCKMGKVKNALKVRDIMVSKGFDANSVTFNLLIHGFCKIKQMDEAQQLLEEILSRGLSINPGAFTSVIHLLCMSHRFNSALRFIREMLLRNLRPNDGLMIALVGGLCKEAGNMLEAVRILKEMLDRGLQLDKITYNTLISACCNEGKMEEGFKLSEEMVNRGIQQDIFNYNLLMHGLCNAGKMEEAMALWEESRNNHMVPNVYTYGALIDGYCKANKLEEGISLFNELLRQNVELNSVFTIHLLELIIKLVEEARRLIQELRVEGLLPNVLCYTALIGGYSKLGQMDKVEDVLQEMSSHGLIKLLTLSSSMVILVKGSLSIRVKRLKGERTSDWWLNHVGSALQRFFALILTLNRLQELYRREMEAYIRGSIPKLAQLRDMPSAFVQMYCRIADAIFFFFCDPHRREFVCKVEVNFNAVWLPLAFQHGFQAECAQYDPEWFYSFGAFDEHVHRGKTGVGNAWEMDFESFLDYVLALENKDTPEGLTYLFCCLDFQGRGYLTTADIHSLFRDVHQKWIEGRNYELRIEDVRDLADLAEEEVSVACFVREWHIGSDQVLITRTELSRMQELIASQQQEIQALRA</sequence>
<name>A0ACC0P5X5_RHOML</name>
<proteinExistence type="predicted"/>